<keyword evidence="5" id="KW-1185">Reference proteome</keyword>
<dbReference type="AlphaFoldDB" id="A0AAE0AGL5"/>
<gene>
    <name evidence="4" type="ORF">Dsin_011622</name>
</gene>
<dbReference type="InterPro" id="IPR036770">
    <property type="entry name" value="Ankyrin_rpt-contain_sf"/>
</dbReference>
<dbReference type="PANTHER" id="PTHR24186">
    <property type="entry name" value="PROTEIN PHOSPHATASE 1 REGULATORY SUBUNIT"/>
    <property type="match status" value="1"/>
</dbReference>
<evidence type="ECO:0000313" key="5">
    <source>
        <dbReference type="Proteomes" id="UP001281410"/>
    </source>
</evidence>
<dbReference type="SMART" id="SM00248">
    <property type="entry name" value="ANK"/>
    <property type="match status" value="3"/>
</dbReference>
<feature type="transmembrane region" description="Helical" evidence="3">
    <location>
        <begin position="267"/>
        <end position="290"/>
    </location>
</feature>
<accession>A0AAE0AGL5</accession>
<dbReference type="Proteomes" id="UP001281410">
    <property type="component" value="Unassembled WGS sequence"/>
</dbReference>
<dbReference type="SUPFAM" id="SSF48403">
    <property type="entry name" value="Ankyrin repeat"/>
    <property type="match status" value="1"/>
</dbReference>
<keyword evidence="1" id="KW-0677">Repeat</keyword>
<keyword evidence="3" id="KW-1133">Transmembrane helix</keyword>
<name>A0AAE0AGL5_9ROSI</name>
<proteinExistence type="predicted"/>
<dbReference type="Gene3D" id="1.25.40.20">
    <property type="entry name" value="Ankyrin repeat-containing domain"/>
    <property type="match status" value="1"/>
</dbReference>
<protein>
    <recommendedName>
        <fullName evidence="6">PGG domain-containing protein</fullName>
    </recommendedName>
</protein>
<keyword evidence="2" id="KW-0040">ANK repeat</keyword>
<evidence type="ECO:0000313" key="4">
    <source>
        <dbReference type="EMBL" id="KAK3217652.1"/>
    </source>
</evidence>
<organism evidence="4 5">
    <name type="scientific">Dipteronia sinensis</name>
    <dbReference type="NCBI Taxonomy" id="43782"/>
    <lineage>
        <taxon>Eukaryota</taxon>
        <taxon>Viridiplantae</taxon>
        <taxon>Streptophyta</taxon>
        <taxon>Embryophyta</taxon>
        <taxon>Tracheophyta</taxon>
        <taxon>Spermatophyta</taxon>
        <taxon>Magnoliopsida</taxon>
        <taxon>eudicotyledons</taxon>
        <taxon>Gunneridae</taxon>
        <taxon>Pentapetalae</taxon>
        <taxon>rosids</taxon>
        <taxon>malvids</taxon>
        <taxon>Sapindales</taxon>
        <taxon>Sapindaceae</taxon>
        <taxon>Hippocastanoideae</taxon>
        <taxon>Acereae</taxon>
        <taxon>Dipteronia</taxon>
    </lineage>
</organism>
<feature type="transmembrane region" description="Helical" evidence="3">
    <location>
        <begin position="297"/>
        <end position="317"/>
    </location>
</feature>
<sequence>MSSIALTGKVGLGFREMEERNIGATTSHMVKFQEALKKDDIHQVMALLSKFLDTETRTVNPLHLACEHGSLRVAMEIGRRWPELATTENEDGDIAMHLVSANGYVEMVEFLEKLHPGSCLAENKSSMTPFQIAVVHGHSDVIRKLVSLRSEFLGKNGSSSISSQIEIQGMESNSPDRASQEISLILQKSPDDEKSSPEATQDYSRVLNRWPVETRNVLLVVLVMIAAAAFTVTCNLPDVLLNEIYRSGLMLRATTTVDFISGRLPTVVYLMVFNSAGFMTSMALISYLIWPLPLRSILLFVVVSTCIVYFILVGKITPKFWVRVGSFSFSSIYLVWTSVVAFIAFGVTIIKMGKYALQCFRWFLQRYYKSN</sequence>
<dbReference type="GO" id="GO:0005886">
    <property type="term" value="C:plasma membrane"/>
    <property type="evidence" value="ECO:0007669"/>
    <property type="project" value="TreeGrafter"/>
</dbReference>
<dbReference type="EMBL" id="JANJYJ010000004">
    <property type="protein sequence ID" value="KAK3217652.1"/>
    <property type="molecule type" value="Genomic_DNA"/>
</dbReference>
<evidence type="ECO:0008006" key="6">
    <source>
        <dbReference type="Google" id="ProtNLM"/>
    </source>
</evidence>
<feature type="transmembrane region" description="Helical" evidence="3">
    <location>
        <begin position="329"/>
        <end position="350"/>
    </location>
</feature>
<keyword evidence="3" id="KW-0472">Membrane</keyword>
<dbReference type="InterPro" id="IPR002110">
    <property type="entry name" value="Ankyrin_rpt"/>
</dbReference>
<evidence type="ECO:0000256" key="3">
    <source>
        <dbReference type="SAM" id="Phobius"/>
    </source>
</evidence>
<evidence type="ECO:0000256" key="1">
    <source>
        <dbReference type="ARBA" id="ARBA00022737"/>
    </source>
</evidence>
<dbReference type="PANTHER" id="PTHR24186:SF38">
    <property type="entry name" value="ANKYRIN REPEAT FAMILY PROTEIN"/>
    <property type="match status" value="1"/>
</dbReference>
<reference evidence="4" key="1">
    <citation type="journal article" date="2023" name="Plant J.">
        <title>Genome sequences and population genomics provide insights into the demographic history, inbreeding, and mutation load of two 'living fossil' tree species of Dipteronia.</title>
        <authorList>
            <person name="Feng Y."/>
            <person name="Comes H.P."/>
            <person name="Chen J."/>
            <person name="Zhu S."/>
            <person name="Lu R."/>
            <person name="Zhang X."/>
            <person name="Li P."/>
            <person name="Qiu J."/>
            <person name="Olsen K.M."/>
            <person name="Qiu Y."/>
        </authorList>
    </citation>
    <scope>NUCLEOTIDE SEQUENCE</scope>
    <source>
        <strain evidence="4">NBL</strain>
    </source>
</reference>
<evidence type="ECO:0000256" key="2">
    <source>
        <dbReference type="ARBA" id="ARBA00023043"/>
    </source>
</evidence>
<feature type="transmembrane region" description="Helical" evidence="3">
    <location>
        <begin position="217"/>
        <end position="241"/>
    </location>
</feature>
<comment type="caution">
    <text evidence="4">The sequence shown here is derived from an EMBL/GenBank/DDBJ whole genome shotgun (WGS) entry which is preliminary data.</text>
</comment>
<keyword evidence="3" id="KW-0812">Transmembrane</keyword>